<dbReference type="EMBL" id="JAJLJH010000003">
    <property type="protein sequence ID" value="MCK9686704.1"/>
    <property type="molecule type" value="Genomic_DNA"/>
</dbReference>
<evidence type="ECO:0000313" key="2">
    <source>
        <dbReference type="EMBL" id="MCK9686704.1"/>
    </source>
</evidence>
<keyword evidence="1" id="KW-1133">Transmembrane helix</keyword>
<feature type="transmembrane region" description="Helical" evidence="1">
    <location>
        <begin position="23"/>
        <end position="56"/>
    </location>
</feature>
<organism evidence="2 3">
    <name type="scientific">Scleromatobacter humisilvae</name>
    <dbReference type="NCBI Taxonomy" id="2897159"/>
    <lineage>
        <taxon>Bacteria</taxon>
        <taxon>Pseudomonadati</taxon>
        <taxon>Pseudomonadota</taxon>
        <taxon>Betaproteobacteria</taxon>
        <taxon>Burkholderiales</taxon>
        <taxon>Sphaerotilaceae</taxon>
        <taxon>Scleromatobacter</taxon>
    </lineage>
</organism>
<comment type="caution">
    <text evidence="2">The sequence shown here is derived from an EMBL/GenBank/DDBJ whole genome shotgun (WGS) entry which is preliminary data.</text>
</comment>
<evidence type="ECO:0000256" key="1">
    <source>
        <dbReference type="SAM" id="Phobius"/>
    </source>
</evidence>
<sequence>MADAVVDNTSVEPARKPGWVREFWPTILATLLILSSARPGAGFLLPLWLPILLVWFPRMAWLAWRRPARRKAQGIKAVAIVAALAVSAFAHGRYESEARAQAQRVVDAVTAYHVQHGSYPDDLAQVGLDADALRRDWQVRYWTHDGQHRVSYAAEFTVYDGYSYDFDKPGWVYSAE</sequence>
<keyword evidence="1" id="KW-0472">Membrane</keyword>
<protein>
    <submittedName>
        <fullName evidence="2">Uncharacterized protein</fullName>
    </submittedName>
</protein>
<dbReference type="Proteomes" id="UP001139353">
    <property type="component" value="Unassembled WGS sequence"/>
</dbReference>
<dbReference type="RefSeq" id="WP_275682746.1">
    <property type="nucleotide sequence ID" value="NZ_JAJLJH010000003.1"/>
</dbReference>
<keyword evidence="3" id="KW-1185">Reference proteome</keyword>
<gene>
    <name evidence="2" type="ORF">LPC04_13400</name>
</gene>
<keyword evidence="1" id="KW-0812">Transmembrane</keyword>
<proteinExistence type="predicted"/>
<evidence type="ECO:0000313" key="3">
    <source>
        <dbReference type="Proteomes" id="UP001139353"/>
    </source>
</evidence>
<name>A0A9X2C2D2_9BURK</name>
<dbReference type="AlphaFoldDB" id="A0A9X2C2D2"/>
<reference evidence="2" key="1">
    <citation type="submission" date="2021-11" db="EMBL/GenBank/DDBJ databases">
        <title>BS-T2-15 a new species belonging to the Comamonadaceae family isolated from the soil of a French oak forest.</title>
        <authorList>
            <person name="Mieszkin S."/>
            <person name="Alain K."/>
        </authorList>
    </citation>
    <scope>NUCLEOTIDE SEQUENCE</scope>
    <source>
        <strain evidence="2">BS-T2-15</strain>
    </source>
</reference>
<accession>A0A9X2C2D2</accession>